<protein>
    <submittedName>
        <fullName evidence="3">Methyltransferase like 27</fullName>
    </submittedName>
</protein>
<evidence type="ECO:0000313" key="3">
    <source>
        <dbReference type="Ensembl" id="ENSFHEP00000023591.1"/>
    </source>
</evidence>
<name>A0A3Q2Q9X8_FUNHE</name>
<evidence type="ECO:0000259" key="2">
    <source>
        <dbReference type="Pfam" id="PF13847"/>
    </source>
</evidence>
<dbReference type="Proteomes" id="UP000265000">
    <property type="component" value="Unplaced"/>
</dbReference>
<dbReference type="SUPFAM" id="SSF53335">
    <property type="entry name" value="S-adenosyl-L-methionine-dependent methyltransferases"/>
    <property type="match status" value="1"/>
</dbReference>
<dbReference type="Pfam" id="PF13847">
    <property type="entry name" value="Methyltransf_31"/>
    <property type="match status" value="1"/>
</dbReference>
<feature type="domain" description="Methyltransferase" evidence="2">
    <location>
        <begin position="64"/>
        <end position="166"/>
    </location>
</feature>
<accession>A0A3Q2Q9X8</accession>
<organism evidence="3 4">
    <name type="scientific">Fundulus heteroclitus</name>
    <name type="common">Killifish</name>
    <name type="synonym">Mummichog</name>
    <dbReference type="NCBI Taxonomy" id="8078"/>
    <lineage>
        <taxon>Eukaryota</taxon>
        <taxon>Metazoa</taxon>
        <taxon>Chordata</taxon>
        <taxon>Craniata</taxon>
        <taxon>Vertebrata</taxon>
        <taxon>Euteleostomi</taxon>
        <taxon>Actinopterygii</taxon>
        <taxon>Neopterygii</taxon>
        <taxon>Teleostei</taxon>
        <taxon>Neoteleostei</taxon>
        <taxon>Acanthomorphata</taxon>
        <taxon>Ovalentaria</taxon>
        <taxon>Atherinomorphae</taxon>
        <taxon>Cyprinodontiformes</taxon>
        <taxon>Fundulidae</taxon>
        <taxon>Fundulus</taxon>
    </lineage>
</organism>
<proteinExistence type="predicted"/>
<dbReference type="STRING" id="8078.ENSFHEP00000023591"/>
<dbReference type="Gene3D" id="3.40.50.150">
    <property type="entry name" value="Vaccinia Virus protein VP39"/>
    <property type="match status" value="1"/>
</dbReference>
<dbReference type="InterPro" id="IPR025714">
    <property type="entry name" value="Methyltranfer_dom"/>
</dbReference>
<dbReference type="GeneTree" id="ENSGT00530000063975"/>
<dbReference type="Ensembl" id="ENSFHET00000009951.1">
    <property type="protein sequence ID" value="ENSFHEP00000023591.1"/>
    <property type="gene ID" value="ENSFHEG00000004683.1"/>
</dbReference>
<reference evidence="3" key="1">
    <citation type="submission" date="2025-08" db="UniProtKB">
        <authorList>
            <consortium name="Ensembl"/>
        </authorList>
    </citation>
    <scope>IDENTIFICATION</scope>
</reference>
<dbReference type="InterPro" id="IPR029063">
    <property type="entry name" value="SAM-dependent_MTases_sf"/>
</dbReference>
<dbReference type="AlphaFoldDB" id="A0A3Q2Q9X8"/>
<evidence type="ECO:0000313" key="4">
    <source>
        <dbReference type="Proteomes" id="UP000265000"/>
    </source>
</evidence>
<keyword evidence="1" id="KW-0472">Membrane</keyword>
<reference evidence="3" key="2">
    <citation type="submission" date="2025-09" db="UniProtKB">
        <authorList>
            <consortium name="Ensembl"/>
        </authorList>
    </citation>
    <scope>IDENTIFICATION</scope>
</reference>
<evidence type="ECO:0000256" key="1">
    <source>
        <dbReference type="SAM" id="Phobius"/>
    </source>
</evidence>
<feature type="transmembrane region" description="Helical" evidence="1">
    <location>
        <begin position="20"/>
        <end position="36"/>
    </location>
</feature>
<keyword evidence="1" id="KW-0812">Transmembrane</keyword>
<keyword evidence="4" id="KW-1185">Reference proteome</keyword>
<sequence length="200" mass="22564">MLVNNLGGRLFSKLQLNQSYTFRGYSCCFFFVFFLVHHHFMIHTARTVTVTIMPDTNVCVEQMRKLGFGHFVGVDGSEAMLDKARESGLYQDLKHCLLGEEPLPVQWAGTFDVVLIVGALSVGQVPVSVIRDMCKATKPGGCICMTTRSNHDNLEYKAALESELKKMVLENYVLHIKKIVFDAHHTRSSCSSNVFQKSRR</sequence>
<keyword evidence="1" id="KW-1133">Transmembrane helix</keyword>